<feature type="chain" id="PRO_5003936415" evidence="2">
    <location>
        <begin position="32"/>
        <end position="222"/>
    </location>
</feature>
<dbReference type="STRING" id="1173020.Cha6605_3495"/>
<dbReference type="KEGG" id="cmp:Cha6605_3495"/>
<dbReference type="eggNOG" id="COG2335">
    <property type="taxonomic scope" value="Bacteria"/>
</dbReference>
<evidence type="ECO:0000259" key="3">
    <source>
        <dbReference type="PROSITE" id="PS50213"/>
    </source>
</evidence>
<feature type="domain" description="FAS1" evidence="3">
    <location>
        <begin position="88"/>
        <end position="219"/>
    </location>
</feature>
<dbReference type="EMBL" id="CP003600">
    <property type="protein sequence ID" value="AFY94485.1"/>
    <property type="molecule type" value="Genomic_DNA"/>
</dbReference>
<evidence type="ECO:0000313" key="5">
    <source>
        <dbReference type="Proteomes" id="UP000010366"/>
    </source>
</evidence>
<gene>
    <name evidence="4" type="ORF">Cha6605_3495</name>
</gene>
<feature type="signal peptide" evidence="2">
    <location>
        <begin position="1"/>
        <end position="31"/>
    </location>
</feature>
<evidence type="ECO:0000256" key="2">
    <source>
        <dbReference type="SAM" id="SignalP"/>
    </source>
</evidence>
<protein>
    <submittedName>
        <fullName evidence="4">Secreted/surface protein with fasciclin-like repeats</fullName>
    </submittedName>
</protein>
<dbReference type="AlphaFoldDB" id="K9UI39"/>
<evidence type="ECO:0000313" key="4">
    <source>
        <dbReference type="EMBL" id="AFY94485.1"/>
    </source>
</evidence>
<dbReference type="RefSeq" id="WP_015160613.1">
    <property type="nucleotide sequence ID" value="NC_019697.1"/>
</dbReference>
<dbReference type="Gene3D" id="2.30.180.10">
    <property type="entry name" value="FAS1 domain"/>
    <property type="match status" value="1"/>
</dbReference>
<dbReference type="SUPFAM" id="SSF82153">
    <property type="entry name" value="FAS1 domain"/>
    <property type="match status" value="1"/>
</dbReference>
<dbReference type="InterPro" id="IPR036378">
    <property type="entry name" value="FAS1_dom_sf"/>
</dbReference>
<dbReference type="Pfam" id="PF02469">
    <property type="entry name" value="Fasciclin"/>
    <property type="match status" value="1"/>
</dbReference>
<keyword evidence="2" id="KW-0732">Signal</keyword>
<dbReference type="PANTHER" id="PTHR10900:SF77">
    <property type="entry name" value="FI19380P1"/>
    <property type="match status" value="1"/>
</dbReference>
<dbReference type="SMART" id="SM00554">
    <property type="entry name" value="FAS1"/>
    <property type="match status" value="1"/>
</dbReference>
<proteinExistence type="predicted"/>
<dbReference type="Proteomes" id="UP000010366">
    <property type="component" value="Chromosome"/>
</dbReference>
<dbReference type="PANTHER" id="PTHR10900">
    <property type="entry name" value="PERIOSTIN-RELATED"/>
    <property type="match status" value="1"/>
</dbReference>
<feature type="region of interest" description="Disordered" evidence="1">
    <location>
        <begin position="30"/>
        <end position="85"/>
    </location>
</feature>
<evidence type="ECO:0000256" key="1">
    <source>
        <dbReference type="SAM" id="MobiDB-lite"/>
    </source>
</evidence>
<reference evidence="4 5" key="1">
    <citation type="submission" date="2012-05" db="EMBL/GenBank/DDBJ databases">
        <title>Finished chromosome of genome of Chamaesiphon sp. PCC 6605.</title>
        <authorList>
            <consortium name="US DOE Joint Genome Institute"/>
            <person name="Gugger M."/>
            <person name="Coursin T."/>
            <person name="Rippka R."/>
            <person name="Tandeau De Marsac N."/>
            <person name="Huntemann M."/>
            <person name="Wei C.-L."/>
            <person name="Han J."/>
            <person name="Detter J.C."/>
            <person name="Han C."/>
            <person name="Tapia R."/>
            <person name="Chen A."/>
            <person name="Kyrpides N."/>
            <person name="Mavromatis K."/>
            <person name="Markowitz V."/>
            <person name="Szeto E."/>
            <person name="Ivanova N."/>
            <person name="Pagani I."/>
            <person name="Pati A."/>
            <person name="Goodwin L."/>
            <person name="Nordberg H.P."/>
            <person name="Cantor M.N."/>
            <person name="Hua S.X."/>
            <person name="Woyke T."/>
            <person name="Kerfeld C.A."/>
        </authorList>
    </citation>
    <scope>NUCLEOTIDE SEQUENCE [LARGE SCALE GENOMIC DNA]</scope>
    <source>
        <strain evidence="5">ATCC 27169 / PCC 6605</strain>
    </source>
</reference>
<sequence>MSRYTFQKSIAAALGVAVVGAGLLASISSNAQSGTTTTPGTTTPGTTPTPTPTSTPTPTASPTASPTPAGGSMSEPGMTTTPATKPAGKTIVNIASGNKNFSTLVTALKAADLVDTLSGTGPYTVFAPTNAAFAKLPKATLANLLKPANKAQLQKVLTYHVVSGNVTSKMLKAGPVATVQGSNVNVKLQGKKVTVNNATVILADVKASNGVIHAIDTVLLPK</sequence>
<organism evidence="4 5">
    <name type="scientific">Chamaesiphon minutus (strain ATCC 27169 / PCC 6605)</name>
    <dbReference type="NCBI Taxonomy" id="1173020"/>
    <lineage>
        <taxon>Bacteria</taxon>
        <taxon>Bacillati</taxon>
        <taxon>Cyanobacteriota</taxon>
        <taxon>Cyanophyceae</taxon>
        <taxon>Gomontiellales</taxon>
        <taxon>Chamaesiphonaceae</taxon>
        <taxon>Chamaesiphon</taxon>
    </lineage>
</organism>
<keyword evidence="5" id="KW-1185">Reference proteome</keyword>
<dbReference type="PROSITE" id="PS50213">
    <property type="entry name" value="FAS1"/>
    <property type="match status" value="1"/>
</dbReference>
<name>K9UI39_CHAP6</name>
<feature type="compositionally biased region" description="Low complexity" evidence="1">
    <location>
        <begin position="56"/>
        <end position="85"/>
    </location>
</feature>
<accession>K9UI39</accession>
<dbReference type="InterPro" id="IPR000782">
    <property type="entry name" value="FAS1_domain"/>
</dbReference>
<dbReference type="FunFam" id="2.30.180.10:FF:000019">
    <property type="entry name" value="Cell surface lipoprotein"/>
    <property type="match status" value="1"/>
</dbReference>
<dbReference type="InterPro" id="IPR050904">
    <property type="entry name" value="Adhesion/Biosynth-related"/>
</dbReference>
<dbReference type="PATRIC" id="fig|1173020.3.peg.4012"/>
<feature type="compositionally biased region" description="Low complexity" evidence="1">
    <location>
        <begin position="33"/>
        <end position="46"/>
    </location>
</feature>
<dbReference type="HOGENOM" id="CLU_031281_5_0_3"/>
<dbReference type="OrthoDB" id="9800666at2"/>